<dbReference type="EMBL" id="SNRW01026867">
    <property type="protein sequence ID" value="KAA6360492.1"/>
    <property type="molecule type" value="Genomic_DNA"/>
</dbReference>
<sequence length="81" mass="9462">YIVDNFFSLNDAGTAFKLLTSLVSKIKHYTDLCKQGLRQWLNILPWNTTAFLRDRDQLAELEESEKIVNQTIEEAKKQDDE</sequence>
<evidence type="ECO:0000313" key="1">
    <source>
        <dbReference type="EMBL" id="KAA6360492.1"/>
    </source>
</evidence>
<feature type="non-terminal residue" evidence="1">
    <location>
        <position position="1"/>
    </location>
</feature>
<comment type="caution">
    <text evidence="1">The sequence shown here is derived from an EMBL/GenBank/DDBJ whole genome shotgun (WGS) entry which is preliminary data.</text>
</comment>
<protein>
    <submittedName>
        <fullName evidence="1">Uncharacterized protein</fullName>
    </submittedName>
</protein>
<gene>
    <name evidence="1" type="ORF">EZS28_043982</name>
</gene>
<evidence type="ECO:0000313" key="2">
    <source>
        <dbReference type="Proteomes" id="UP000324800"/>
    </source>
</evidence>
<dbReference type="AlphaFoldDB" id="A0A5J4TRG5"/>
<name>A0A5J4TRG5_9EUKA</name>
<proteinExistence type="predicted"/>
<accession>A0A5J4TRG5</accession>
<reference evidence="1 2" key="1">
    <citation type="submission" date="2019-03" db="EMBL/GenBank/DDBJ databases">
        <title>Single cell metagenomics reveals metabolic interactions within the superorganism composed of flagellate Streblomastix strix and complex community of Bacteroidetes bacteria on its surface.</title>
        <authorList>
            <person name="Treitli S.C."/>
            <person name="Kolisko M."/>
            <person name="Husnik F."/>
            <person name="Keeling P."/>
            <person name="Hampl V."/>
        </authorList>
    </citation>
    <scope>NUCLEOTIDE SEQUENCE [LARGE SCALE GENOMIC DNA]</scope>
    <source>
        <strain evidence="1">ST1C</strain>
    </source>
</reference>
<organism evidence="1 2">
    <name type="scientific">Streblomastix strix</name>
    <dbReference type="NCBI Taxonomy" id="222440"/>
    <lineage>
        <taxon>Eukaryota</taxon>
        <taxon>Metamonada</taxon>
        <taxon>Preaxostyla</taxon>
        <taxon>Oxymonadida</taxon>
        <taxon>Streblomastigidae</taxon>
        <taxon>Streblomastix</taxon>
    </lineage>
</organism>
<dbReference type="Proteomes" id="UP000324800">
    <property type="component" value="Unassembled WGS sequence"/>
</dbReference>